<keyword evidence="2" id="KW-0808">Transferase</keyword>
<accession>A2F5L1</accession>
<dbReference type="VEuPathDB" id="TrichDB:TVAG_175430"/>
<dbReference type="PROSITE" id="PS00108">
    <property type="entry name" value="PROTEIN_KINASE_ST"/>
    <property type="match status" value="1"/>
</dbReference>
<dbReference type="EMBL" id="DS113625">
    <property type="protein sequence ID" value="EAX99774.1"/>
    <property type="molecule type" value="Genomic_DNA"/>
</dbReference>
<keyword evidence="2" id="KW-0418">Kinase</keyword>
<dbReference type="GO" id="GO:0005524">
    <property type="term" value="F:ATP binding"/>
    <property type="evidence" value="ECO:0007669"/>
    <property type="project" value="InterPro"/>
</dbReference>
<sequence length="321" mass="37522">MLLDERDWFEKEGIEYISTIAEGAYGKIFLVYSKKLQANFALKKIPEKDFSESEVELMKELSHPNVIKMIQIYRFSSYVYLLMEYCPFDLHKFLEKHEQVNPDQLNRLCHDILISIKALHDQNIAHSDIKPSNFLLDKSGHVKVCDFGFSSKYDVNSESQTHHGTLFFMAPEIFKKQKYNPLKADIWAIGVTFYYMATHSFPFFSTNILQFIKIVNNGLYPQYKIPNIALQMVISRCLEINPDNRPTIDELLRMPYFEIYRSQRSFKSELLQNTQSQNAIIVKPVLTRYHQIGSEHVSVVTYQKKRSVSNAFDVKKMISGK</sequence>
<protein>
    <submittedName>
        <fullName evidence="2">CAMK family protein kinase</fullName>
    </submittedName>
</protein>
<dbReference type="SMART" id="SM00220">
    <property type="entry name" value="S_TKc"/>
    <property type="match status" value="1"/>
</dbReference>
<evidence type="ECO:0000259" key="1">
    <source>
        <dbReference type="PROSITE" id="PS50011"/>
    </source>
</evidence>
<reference evidence="2" key="1">
    <citation type="submission" date="2006-10" db="EMBL/GenBank/DDBJ databases">
        <authorList>
            <person name="Amadeo P."/>
            <person name="Zhao Q."/>
            <person name="Wortman J."/>
            <person name="Fraser-Liggett C."/>
            <person name="Carlton J."/>
        </authorList>
    </citation>
    <scope>NUCLEOTIDE SEQUENCE</scope>
    <source>
        <strain evidence="2">G3</strain>
    </source>
</reference>
<dbReference type="KEGG" id="tva:4757591"/>
<dbReference type="InterPro" id="IPR008271">
    <property type="entry name" value="Ser/Thr_kinase_AS"/>
</dbReference>
<organism evidence="2 3">
    <name type="scientific">Trichomonas vaginalis (strain ATCC PRA-98 / G3)</name>
    <dbReference type="NCBI Taxonomy" id="412133"/>
    <lineage>
        <taxon>Eukaryota</taxon>
        <taxon>Metamonada</taxon>
        <taxon>Parabasalia</taxon>
        <taxon>Trichomonadida</taxon>
        <taxon>Trichomonadidae</taxon>
        <taxon>Trichomonas</taxon>
    </lineage>
</organism>
<dbReference type="eggNOG" id="KOG0583">
    <property type="taxonomic scope" value="Eukaryota"/>
</dbReference>
<evidence type="ECO:0000313" key="2">
    <source>
        <dbReference type="EMBL" id="EAX99774.1"/>
    </source>
</evidence>
<dbReference type="Proteomes" id="UP000001542">
    <property type="component" value="Unassembled WGS sequence"/>
</dbReference>
<gene>
    <name evidence="2" type="ORF">TVAG_175430</name>
</gene>
<name>A2F5L1_TRIV3</name>
<reference evidence="2" key="2">
    <citation type="journal article" date="2007" name="Science">
        <title>Draft genome sequence of the sexually transmitted pathogen Trichomonas vaginalis.</title>
        <authorList>
            <person name="Carlton J.M."/>
            <person name="Hirt R.P."/>
            <person name="Silva J.C."/>
            <person name="Delcher A.L."/>
            <person name="Schatz M."/>
            <person name="Zhao Q."/>
            <person name="Wortman J.R."/>
            <person name="Bidwell S.L."/>
            <person name="Alsmark U.C.M."/>
            <person name="Besteiro S."/>
            <person name="Sicheritz-Ponten T."/>
            <person name="Noel C.J."/>
            <person name="Dacks J.B."/>
            <person name="Foster P.G."/>
            <person name="Simillion C."/>
            <person name="Van de Peer Y."/>
            <person name="Miranda-Saavedra D."/>
            <person name="Barton G.J."/>
            <person name="Westrop G.D."/>
            <person name="Mueller S."/>
            <person name="Dessi D."/>
            <person name="Fiori P.L."/>
            <person name="Ren Q."/>
            <person name="Paulsen I."/>
            <person name="Zhang H."/>
            <person name="Bastida-Corcuera F.D."/>
            <person name="Simoes-Barbosa A."/>
            <person name="Brown M.T."/>
            <person name="Hayes R.D."/>
            <person name="Mukherjee M."/>
            <person name="Okumura C.Y."/>
            <person name="Schneider R."/>
            <person name="Smith A.J."/>
            <person name="Vanacova S."/>
            <person name="Villalvazo M."/>
            <person name="Haas B.J."/>
            <person name="Pertea M."/>
            <person name="Feldblyum T.V."/>
            <person name="Utterback T.R."/>
            <person name="Shu C.L."/>
            <person name="Osoegawa K."/>
            <person name="de Jong P.J."/>
            <person name="Hrdy I."/>
            <person name="Horvathova L."/>
            <person name="Zubacova Z."/>
            <person name="Dolezal P."/>
            <person name="Malik S.B."/>
            <person name="Logsdon J.M. Jr."/>
            <person name="Henze K."/>
            <person name="Gupta A."/>
            <person name="Wang C.C."/>
            <person name="Dunne R.L."/>
            <person name="Upcroft J.A."/>
            <person name="Upcroft P."/>
            <person name="White O."/>
            <person name="Salzberg S.L."/>
            <person name="Tang P."/>
            <person name="Chiu C.-H."/>
            <person name="Lee Y.-S."/>
            <person name="Embley T.M."/>
            <person name="Coombs G.H."/>
            <person name="Mottram J.C."/>
            <person name="Tachezy J."/>
            <person name="Fraser-Liggett C.M."/>
            <person name="Johnson P.J."/>
        </authorList>
    </citation>
    <scope>NUCLEOTIDE SEQUENCE [LARGE SCALE GENOMIC DNA]</scope>
    <source>
        <strain evidence="2">G3</strain>
    </source>
</reference>
<dbReference type="OrthoDB" id="4062651at2759"/>
<dbReference type="PROSITE" id="PS50011">
    <property type="entry name" value="PROTEIN_KINASE_DOM"/>
    <property type="match status" value="1"/>
</dbReference>
<dbReference type="Pfam" id="PF00069">
    <property type="entry name" value="Pkinase"/>
    <property type="match status" value="1"/>
</dbReference>
<dbReference type="RefSeq" id="XP_001312704.1">
    <property type="nucleotide sequence ID" value="XM_001312703.1"/>
</dbReference>
<dbReference type="InterPro" id="IPR000719">
    <property type="entry name" value="Prot_kinase_dom"/>
</dbReference>
<proteinExistence type="predicted"/>
<dbReference type="PANTHER" id="PTHR24362">
    <property type="entry name" value="SERINE/THREONINE-PROTEIN KINASE NEK"/>
    <property type="match status" value="1"/>
</dbReference>
<dbReference type="Gene3D" id="1.10.510.10">
    <property type="entry name" value="Transferase(Phosphotransferase) domain 1"/>
    <property type="match status" value="1"/>
</dbReference>
<feature type="domain" description="Protein kinase" evidence="1">
    <location>
        <begin position="14"/>
        <end position="257"/>
    </location>
</feature>
<dbReference type="GO" id="GO:0004672">
    <property type="term" value="F:protein kinase activity"/>
    <property type="evidence" value="ECO:0007669"/>
    <property type="project" value="InterPro"/>
</dbReference>
<dbReference type="AlphaFoldDB" id="A2F5L1"/>
<evidence type="ECO:0000313" key="3">
    <source>
        <dbReference type="Proteomes" id="UP000001542"/>
    </source>
</evidence>
<dbReference type="InterPro" id="IPR011009">
    <property type="entry name" value="Kinase-like_dom_sf"/>
</dbReference>
<dbReference type="VEuPathDB" id="TrichDB:TVAGG3_1055240"/>
<dbReference type="PANTHER" id="PTHR24362:SF309">
    <property type="entry name" value="PROTEIN KINASE DOMAIN-CONTAINING PROTEIN"/>
    <property type="match status" value="1"/>
</dbReference>
<dbReference type="SUPFAM" id="SSF56112">
    <property type="entry name" value="Protein kinase-like (PK-like)"/>
    <property type="match status" value="1"/>
</dbReference>
<dbReference type="STRING" id="5722.A2F5L1"/>
<dbReference type="SMR" id="A2F5L1"/>
<dbReference type="InParanoid" id="A2F5L1"/>
<keyword evidence="3" id="KW-1185">Reference proteome</keyword>